<keyword evidence="7" id="KW-0539">Nucleus</keyword>
<organism evidence="11 12">
    <name type="scientific">Discina gigas</name>
    <dbReference type="NCBI Taxonomy" id="1032678"/>
    <lineage>
        <taxon>Eukaryota</taxon>
        <taxon>Fungi</taxon>
        <taxon>Dikarya</taxon>
        <taxon>Ascomycota</taxon>
        <taxon>Pezizomycotina</taxon>
        <taxon>Pezizomycetes</taxon>
        <taxon>Pezizales</taxon>
        <taxon>Discinaceae</taxon>
        <taxon>Discina</taxon>
    </lineage>
</organism>
<feature type="domain" description="CST complex subunit Stn1 N-terminal" evidence="10">
    <location>
        <begin position="49"/>
        <end position="182"/>
    </location>
</feature>
<evidence type="ECO:0000259" key="10">
    <source>
        <dbReference type="Pfam" id="PF10451"/>
    </source>
</evidence>
<dbReference type="InterPro" id="IPR012340">
    <property type="entry name" value="NA-bd_OB-fold"/>
</dbReference>
<protein>
    <recommendedName>
        <fullName evidence="3">CST complex subunit STN1</fullName>
    </recommendedName>
    <alternativeName>
        <fullName evidence="8">Suppressor of cdc thirteen homolog</fullName>
    </alternativeName>
</protein>
<dbReference type="EMBL" id="JBBBZM010000115">
    <property type="protein sequence ID" value="KAL0633740.1"/>
    <property type="molecule type" value="Genomic_DNA"/>
</dbReference>
<accession>A0ABR3GCV0</accession>
<name>A0ABR3GCV0_9PEZI</name>
<feature type="region of interest" description="Disordered" evidence="9">
    <location>
        <begin position="199"/>
        <end position="218"/>
    </location>
</feature>
<dbReference type="SUPFAM" id="SSF50249">
    <property type="entry name" value="Nucleic acid-binding proteins"/>
    <property type="match status" value="1"/>
</dbReference>
<keyword evidence="12" id="KW-1185">Reference proteome</keyword>
<feature type="compositionally biased region" description="Polar residues" evidence="9">
    <location>
        <begin position="370"/>
        <end position="386"/>
    </location>
</feature>
<evidence type="ECO:0000313" key="11">
    <source>
        <dbReference type="EMBL" id="KAL0633740.1"/>
    </source>
</evidence>
<feature type="region of interest" description="Disordered" evidence="9">
    <location>
        <begin position="488"/>
        <end position="566"/>
    </location>
</feature>
<dbReference type="PANTHER" id="PTHR13989:SF33">
    <property type="entry name" value="CST COMPLEX SUBUNIT STN1"/>
    <property type="match status" value="1"/>
</dbReference>
<evidence type="ECO:0000256" key="1">
    <source>
        <dbReference type="ARBA" id="ARBA00004123"/>
    </source>
</evidence>
<comment type="caution">
    <text evidence="11">The sequence shown here is derived from an EMBL/GenBank/DDBJ whole genome shotgun (WGS) entry which is preliminary data.</text>
</comment>
<evidence type="ECO:0000256" key="8">
    <source>
        <dbReference type="ARBA" id="ARBA00030039"/>
    </source>
</evidence>
<evidence type="ECO:0000256" key="5">
    <source>
        <dbReference type="ARBA" id="ARBA00022895"/>
    </source>
</evidence>
<feature type="compositionally biased region" description="Polar residues" evidence="9">
    <location>
        <begin position="435"/>
        <end position="444"/>
    </location>
</feature>
<proteinExistence type="predicted"/>
<evidence type="ECO:0000256" key="9">
    <source>
        <dbReference type="SAM" id="MobiDB-lite"/>
    </source>
</evidence>
<dbReference type="InterPro" id="IPR040260">
    <property type="entry name" value="RFA2-like"/>
</dbReference>
<evidence type="ECO:0000313" key="12">
    <source>
        <dbReference type="Proteomes" id="UP001447188"/>
    </source>
</evidence>
<feature type="compositionally biased region" description="Pro residues" evidence="9">
    <location>
        <begin position="275"/>
        <end position="293"/>
    </location>
</feature>
<gene>
    <name evidence="11" type="ORF">Q9L58_007344</name>
</gene>
<keyword evidence="6" id="KW-0238">DNA-binding</keyword>
<dbReference type="PANTHER" id="PTHR13989">
    <property type="entry name" value="REPLICATION PROTEIN A-RELATED"/>
    <property type="match status" value="1"/>
</dbReference>
<evidence type="ECO:0000256" key="3">
    <source>
        <dbReference type="ARBA" id="ARBA00017411"/>
    </source>
</evidence>
<evidence type="ECO:0000256" key="4">
    <source>
        <dbReference type="ARBA" id="ARBA00022454"/>
    </source>
</evidence>
<sequence>MSGSAITTLPLTYYGRYLFAHSPTYSSWVRLSSKDIHTALHHRPGFEGQDIWFYLNHPIRWIRIVGVVVAYDELENRYILTLDDGSGHQINLIAWKTPPPGGKPQKIAPADLADVKLYSIVKAKGSVNEFWGQRQVQLKRITVLKDTNDEVAALAETTEFKRDVLLKPWVVSEEVMAEEKRKLAMDGVDGAREWRKLKKQADAAKKEGPAMGGEGELNMLIDSLVERLDDEEEWRKRKSRDTTEALSPKRKKPQGSVEPVLIPDTSYRGHRRPPGLKPPPLQQPIIPPPPPELLPWEREESPPVAVSSFRGRRRTTPASTPNLLPPPIPITDAPSNLPPSPPLPLESTYRGRRRAHQAEKPQLKLEPGTNELNVSAPTSPDHSSTYHSRRRTLKLPTDAPAPPPPYSVPNYSQQLPAEPSSSSYRGRRRIPKLPSDTTTPQITESLPIPPISYRERWRIAKAQKAVAALSGNTPATPELSGAESITQFQAPRPPLPPADPEDLFLSMSTFVPSPPPEKVSSRRTHRADGSLRYIRYLDDAVPPSGNPSQVAGSSGSSSTYRGRRRV</sequence>
<evidence type="ECO:0000256" key="6">
    <source>
        <dbReference type="ARBA" id="ARBA00023125"/>
    </source>
</evidence>
<feature type="compositionally biased region" description="Basic and acidic residues" evidence="9">
    <location>
        <begin position="199"/>
        <end position="208"/>
    </location>
</feature>
<evidence type="ECO:0000256" key="2">
    <source>
        <dbReference type="ARBA" id="ARBA00004574"/>
    </source>
</evidence>
<keyword evidence="5" id="KW-0779">Telomere</keyword>
<evidence type="ECO:0000256" key="7">
    <source>
        <dbReference type="ARBA" id="ARBA00023242"/>
    </source>
</evidence>
<dbReference type="Proteomes" id="UP001447188">
    <property type="component" value="Unassembled WGS sequence"/>
</dbReference>
<reference evidence="11 12" key="1">
    <citation type="submission" date="2024-02" db="EMBL/GenBank/DDBJ databases">
        <title>Discinaceae phylogenomics.</title>
        <authorList>
            <person name="Dirks A.C."/>
            <person name="James T.Y."/>
        </authorList>
    </citation>
    <scope>NUCLEOTIDE SEQUENCE [LARGE SCALE GENOMIC DNA]</scope>
    <source>
        <strain evidence="11 12">ACD0624</strain>
    </source>
</reference>
<feature type="region of interest" description="Disordered" evidence="9">
    <location>
        <begin position="230"/>
        <end position="447"/>
    </location>
</feature>
<dbReference type="Gene3D" id="2.40.50.140">
    <property type="entry name" value="Nucleic acid-binding proteins"/>
    <property type="match status" value="1"/>
</dbReference>
<keyword evidence="4" id="KW-0158">Chromosome</keyword>
<comment type="subcellular location">
    <subcellularLocation>
        <location evidence="2">Chromosome</location>
        <location evidence="2">Telomere</location>
    </subcellularLocation>
    <subcellularLocation>
        <location evidence="1">Nucleus</location>
    </subcellularLocation>
</comment>
<feature type="compositionally biased region" description="Polar residues" evidence="9">
    <location>
        <begin position="409"/>
        <end position="424"/>
    </location>
</feature>
<dbReference type="Pfam" id="PF10451">
    <property type="entry name" value="Stn1"/>
    <property type="match status" value="1"/>
</dbReference>
<dbReference type="InterPro" id="IPR018856">
    <property type="entry name" value="Stn1_N"/>
</dbReference>